<name>A0A5B8RZC9_9SPHN</name>
<dbReference type="KEGG" id="ngf:FRF71_00855"/>
<evidence type="ECO:0008006" key="3">
    <source>
        <dbReference type="Google" id="ProtNLM"/>
    </source>
</evidence>
<dbReference type="RefSeq" id="WP_147088771.1">
    <property type="nucleotide sequence ID" value="NZ_BAABJD010000002.1"/>
</dbReference>
<dbReference type="OrthoDB" id="8480840at2"/>
<keyword evidence="2" id="KW-1185">Reference proteome</keyword>
<evidence type="ECO:0000313" key="1">
    <source>
        <dbReference type="EMBL" id="QEA14790.1"/>
    </source>
</evidence>
<dbReference type="EMBL" id="CP042345">
    <property type="protein sequence ID" value="QEA14790.1"/>
    <property type="molecule type" value="Genomic_DNA"/>
</dbReference>
<dbReference type="AlphaFoldDB" id="A0A5B8RZC9"/>
<organism evidence="1 2">
    <name type="scientific">Novosphingobium ginsenosidimutans</name>
    <dbReference type="NCBI Taxonomy" id="1176536"/>
    <lineage>
        <taxon>Bacteria</taxon>
        <taxon>Pseudomonadati</taxon>
        <taxon>Pseudomonadota</taxon>
        <taxon>Alphaproteobacteria</taxon>
        <taxon>Sphingomonadales</taxon>
        <taxon>Sphingomonadaceae</taxon>
        <taxon>Novosphingobium</taxon>
    </lineage>
</organism>
<proteinExistence type="predicted"/>
<dbReference type="Proteomes" id="UP000321172">
    <property type="component" value="Chromosome"/>
</dbReference>
<gene>
    <name evidence="1" type="ORF">FRF71_00855</name>
</gene>
<sequence>MTPHAVDANAIHQFQEERVNGSPGIGHTCIEAILSNACIALDEEGHCLQEWLQCAGGKFPFALGDWVADQAVHGKIKYYELSSNSIRKHLNSLGIPTSDHKWIRLAIGSKGFVIVTNDIDFFDPSKKNATAKVKDKIKASGGPCSKMLSKCYGITVRWTASF</sequence>
<evidence type="ECO:0000313" key="2">
    <source>
        <dbReference type="Proteomes" id="UP000321172"/>
    </source>
</evidence>
<accession>A0A5B8RZC9</accession>
<reference evidence="1 2" key="1">
    <citation type="journal article" date="2013" name="J. Microbiol. Biotechnol.">
        <title>Novosphingobium ginsenosidimutans sp. nov., with the ability to convert ginsenoside.</title>
        <authorList>
            <person name="Kim J.K."/>
            <person name="He D."/>
            <person name="Liu Q.M."/>
            <person name="Park H.Y."/>
            <person name="Jung M.S."/>
            <person name="Yoon M.H."/>
            <person name="Kim S.C."/>
            <person name="Im W.T."/>
        </authorList>
    </citation>
    <scope>NUCLEOTIDE SEQUENCE [LARGE SCALE GENOMIC DNA]</scope>
    <source>
        <strain evidence="1 2">FW-6</strain>
    </source>
</reference>
<protein>
    <recommendedName>
        <fullName evidence="3">Type II toxin-antitoxin system VapC family toxin</fullName>
    </recommendedName>
</protein>